<dbReference type="Pfam" id="PF03441">
    <property type="entry name" value="FAD_binding_7"/>
    <property type="match status" value="1"/>
</dbReference>
<dbReference type="PANTHER" id="PTHR11455:SF9">
    <property type="entry name" value="CRYPTOCHROME CIRCADIAN CLOCK 5 ISOFORM X1"/>
    <property type="match status" value="1"/>
</dbReference>
<reference evidence="6" key="1">
    <citation type="submission" date="2022-07" db="EMBL/GenBank/DDBJ databases">
        <title>Parvularcula maris sp. nov., an algicidal bacterium isolated from seawater.</title>
        <authorList>
            <person name="Li F."/>
        </authorList>
    </citation>
    <scope>NUCLEOTIDE SEQUENCE</scope>
    <source>
        <strain evidence="6">BGMRC 0090</strain>
    </source>
</reference>
<sequence length="402" mass="45557">MSDVSDQYDFFPATREHALLRLEHFLPNAGRRYAETRNTDFGPDQRLGTSCLSPYLSRRMLLEEEVGRAAVAEHGPGDADKFVSEVFWRTYFKGWLELRSHVWTLYQEAIELALDSLSTERRRAYDRAVAGETGIACFDDWARELAQVGYLHNHTRMWFSSIWIFTLRLPWVLGADFFYRHLLDGDAASNTLSWRWTAGLHTRGKAYAARVSNIRKHTNGRYDPSGLNEHPEPLEDDWNGEAEGLPSPPPPKEGARTFFLLHDDELHPESLNPKRFDITGLGGVTATPGRSPLGVAERVLRFSEEALADALGRGSRRFGREGRPLLPEEIGEAAKASGAEQIVAFYPPQGPVHDLLSRLAPELESEGVPLRFILRDYDRQAWPSCDRGFFKLRKQIPRLLGA</sequence>
<accession>A0A9X2L9C4</accession>
<dbReference type="AlphaFoldDB" id="A0A9X2L9C4"/>
<evidence type="ECO:0000256" key="2">
    <source>
        <dbReference type="ARBA" id="ARBA00022827"/>
    </source>
</evidence>
<dbReference type="SUPFAM" id="SSF48173">
    <property type="entry name" value="Cryptochrome/photolyase FAD-binding domain"/>
    <property type="match status" value="1"/>
</dbReference>
<feature type="binding site" evidence="3">
    <location>
        <position position="33"/>
    </location>
    <ligand>
        <name>FAD</name>
        <dbReference type="ChEBI" id="CHEBI:57692"/>
    </ligand>
</feature>
<dbReference type="EMBL" id="JANIBC010000005">
    <property type="protein sequence ID" value="MCQ8185464.1"/>
    <property type="molecule type" value="Genomic_DNA"/>
</dbReference>
<keyword evidence="2 3" id="KW-0274">FAD</keyword>
<dbReference type="GO" id="GO:0071949">
    <property type="term" value="F:FAD binding"/>
    <property type="evidence" value="ECO:0007669"/>
    <property type="project" value="TreeGrafter"/>
</dbReference>
<dbReference type="InterPro" id="IPR036134">
    <property type="entry name" value="Crypto/Photolyase_FAD-like_sf"/>
</dbReference>
<protein>
    <recommendedName>
        <fullName evidence="5">Cryptochrome/DNA photolyase FAD-binding domain-containing protein</fullName>
    </recommendedName>
</protein>
<keyword evidence="7" id="KW-1185">Reference proteome</keyword>
<feature type="binding site" evidence="3">
    <location>
        <begin position="184"/>
        <end position="186"/>
    </location>
    <ligand>
        <name>FAD</name>
        <dbReference type="ChEBI" id="CHEBI:57692"/>
    </ligand>
</feature>
<proteinExistence type="predicted"/>
<evidence type="ECO:0000313" key="7">
    <source>
        <dbReference type="Proteomes" id="UP001142610"/>
    </source>
</evidence>
<evidence type="ECO:0000259" key="5">
    <source>
        <dbReference type="Pfam" id="PF03441"/>
    </source>
</evidence>
<dbReference type="Gene3D" id="1.10.579.10">
    <property type="entry name" value="DNA Cyclobutane Dipyrimidine Photolyase, subunit A, domain 3"/>
    <property type="match status" value="1"/>
</dbReference>
<dbReference type="InterPro" id="IPR005101">
    <property type="entry name" value="Cryptochr/Photolyase_FAD-bd"/>
</dbReference>
<organism evidence="6 7">
    <name type="scientific">Parvularcula maris</name>
    <dbReference type="NCBI Taxonomy" id="2965077"/>
    <lineage>
        <taxon>Bacteria</taxon>
        <taxon>Pseudomonadati</taxon>
        <taxon>Pseudomonadota</taxon>
        <taxon>Alphaproteobacteria</taxon>
        <taxon>Parvularculales</taxon>
        <taxon>Parvularculaceae</taxon>
        <taxon>Parvularcula</taxon>
    </lineage>
</organism>
<evidence type="ECO:0000256" key="3">
    <source>
        <dbReference type="PIRSR" id="PIRSR602081-1"/>
    </source>
</evidence>
<name>A0A9X2L9C4_9PROT</name>
<feature type="binding site" evidence="3">
    <location>
        <position position="82"/>
    </location>
    <ligand>
        <name>FAD</name>
        <dbReference type="ChEBI" id="CHEBI:57692"/>
    </ligand>
</feature>
<feature type="domain" description="Cryptochrome/DNA photolyase FAD-binding" evidence="5">
    <location>
        <begin position="82"/>
        <end position="226"/>
    </location>
</feature>
<feature type="binding site" evidence="3">
    <location>
        <begin position="49"/>
        <end position="53"/>
    </location>
    <ligand>
        <name>FAD</name>
        <dbReference type="ChEBI" id="CHEBI:57692"/>
    </ligand>
</feature>
<evidence type="ECO:0000256" key="4">
    <source>
        <dbReference type="SAM" id="MobiDB-lite"/>
    </source>
</evidence>
<dbReference type="RefSeq" id="WP_256619350.1">
    <property type="nucleotide sequence ID" value="NZ_JANIBC010000005.1"/>
</dbReference>
<feature type="region of interest" description="Disordered" evidence="4">
    <location>
        <begin position="218"/>
        <end position="253"/>
    </location>
</feature>
<dbReference type="GO" id="GO:0003904">
    <property type="term" value="F:deoxyribodipyrimidine photo-lyase activity"/>
    <property type="evidence" value="ECO:0007669"/>
    <property type="project" value="TreeGrafter"/>
</dbReference>
<comment type="cofactor">
    <cofactor evidence="3">
        <name>FAD</name>
        <dbReference type="ChEBI" id="CHEBI:57692"/>
    </cofactor>
    <text evidence="3">Binds 1 FAD per subunit.</text>
</comment>
<dbReference type="GO" id="GO:0009416">
    <property type="term" value="P:response to light stimulus"/>
    <property type="evidence" value="ECO:0007669"/>
    <property type="project" value="TreeGrafter"/>
</dbReference>
<keyword evidence="1 3" id="KW-0285">Flavoprotein</keyword>
<dbReference type="Gene3D" id="1.25.40.80">
    <property type="match status" value="1"/>
</dbReference>
<dbReference type="InterPro" id="IPR002081">
    <property type="entry name" value="Cryptochrome/DNA_photolyase_1"/>
</dbReference>
<dbReference type="GO" id="GO:0003677">
    <property type="term" value="F:DNA binding"/>
    <property type="evidence" value="ECO:0007669"/>
    <property type="project" value="TreeGrafter"/>
</dbReference>
<gene>
    <name evidence="6" type="ORF">NOG11_08655</name>
</gene>
<dbReference type="PANTHER" id="PTHR11455">
    <property type="entry name" value="CRYPTOCHROME"/>
    <property type="match status" value="1"/>
</dbReference>
<comment type="caution">
    <text evidence="6">The sequence shown here is derived from an EMBL/GenBank/DDBJ whole genome shotgun (WGS) entry which is preliminary data.</text>
</comment>
<evidence type="ECO:0000313" key="6">
    <source>
        <dbReference type="EMBL" id="MCQ8185464.1"/>
    </source>
</evidence>
<dbReference type="Proteomes" id="UP001142610">
    <property type="component" value="Unassembled WGS sequence"/>
</dbReference>
<feature type="binding site" evidence="3">
    <location>
        <begin position="85"/>
        <end position="92"/>
    </location>
    <ligand>
        <name>FAD</name>
        <dbReference type="ChEBI" id="CHEBI:57692"/>
    </ligand>
</feature>
<evidence type="ECO:0000256" key="1">
    <source>
        <dbReference type="ARBA" id="ARBA00022630"/>
    </source>
</evidence>